<dbReference type="Gene3D" id="1.10.287.690">
    <property type="entry name" value="Helix hairpin bin"/>
    <property type="match status" value="1"/>
</dbReference>
<dbReference type="GO" id="GO:0006273">
    <property type="term" value="P:lagging strand elongation"/>
    <property type="evidence" value="ECO:0007669"/>
    <property type="project" value="TreeGrafter"/>
</dbReference>
<evidence type="ECO:0000259" key="14">
    <source>
        <dbReference type="Pfam" id="PF00136"/>
    </source>
</evidence>
<dbReference type="CDD" id="cd05776">
    <property type="entry name" value="DNA_polB_alpha_exo"/>
    <property type="match status" value="1"/>
</dbReference>
<proteinExistence type="inferred from homology"/>
<evidence type="ECO:0000256" key="9">
    <source>
        <dbReference type="ARBA" id="ARBA00022932"/>
    </source>
</evidence>
<dbReference type="EMBL" id="JAQQBR010000003">
    <property type="protein sequence ID" value="KAK0180488.1"/>
    <property type="molecule type" value="Genomic_DNA"/>
</dbReference>
<feature type="domain" description="Zinc finger DNA-directed DNA polymerase family B alpha" evidence="16">
    <location>
        <begin position="1320"/>
        <end position="1499"/>
    </location>
</feature>
<evidence type="ECO:0000256" key="7">
    <source>
        <dbReference type="ARBA" id="ARBA00022771"/>
    </source>
</evidence>
<dbReference type="Pfam" id="PF08996">
    <property type="entry name" value="zf-DNA_Pol"/>
    <property type="match status" value="1"/>
</dbReference>
<evidence type="ECO:0000256" key="11">
    <source>
        <dbReference type="ARBA" id="ARBA00023242"/>
    </source>
</evidence>
<dbReference type="NCBIfam" id="TIGR00592">
    <property type="entry name" value="pol2"/>
    <property type="match status" value="1"/>
</dbReference>
<evidence type="ECO:0000259" key="15">
    <source>
        <dbReference type="Pfam" id="PF03104"/>
    </source>
</evidence>
<dbReference type="PRINTS" id="PR00106">
    <property type="entry name" value="DNAPOLB"/>
</dbReference>
<dbReference type="GO" id="GO:0005658">
    <property type="term" value="C:alpha DNA polymerase:primase complex"/>
    <property type="evidence" value="ECO:0007669"/>
    <property type="project" value="UniProtKB-ARBA"/>
</dbReference>
<dbReference type="Pfam" id="PF12254">
    <property type="entry name" value="DNA_pol_alpha_N"/>
    <property type="match status" value="1"/>
</dbReference>
<evidence type="ECO:0000256" key="3">
    <source>
        <dbReference type="ARBA" id="ARBA00022679"/>
    </source>
</evidence>
<dbReference type="InterPro" id="IPR045846">
    <property type="entry name" value="POLBc_alpha"/>
</dbReference>
<protein>
    <recommendedName>
        <fullName evidence="12">DNA polymerase</fullName>
        <ecNumber evidence="12">2.7.7.7</ecNumber>
    </recommendedName>
</protein>
<evidence type="ECO:0000256" key="5">
    <source>
        <dbReference type="ARBA" id="ARBA00022705"/>
    </source>
</evidence>
<dbReference type="GO" id="GO:0006272">
    <property type="term" value="P:leading strand elongation"/>
    <property type="evidence" value="ECO:0007669"/>
    <property type="project" value="TreeGrafter"/>
</dbReference>
<dbReference type="InterPro" id="IPR015088">
    <property type="entry name" value="Znf_DNA-dir_DNA_pol_B_alpha"/>
</dbReference>
<dbReference type="Gene3D" id="1.10.132.60">
    <property type="entry name" value="DNA polymerase family B, C-terminal domain"/>
    <property type="match status" value="1"/>
</dbReference>
<dbReference type="SMART" id="SM00486">
    <property type="entry name" value="POLBc"/>
    <property type="match status" value="1"/>
</dbReference>
<dbReference type="InterPro" id="IPR036397">
    <property type="entry name" value="RNaseH_sf"/>
</dbReference>
<evidence type="ECO:0000259" key="17">
    <source>
        <dbReference type="Pfam" id="PF12254"/>
    </source>
</evidence>
<dbReference type="PROSITE" id="PS00116">
    <property type="entry name" value="DNA_POLYMERASE_B"/>
    <property type="match status" value="1"/>
</dbReference>
<feature type="region of interest" description="Disordered" evidence="13">
    <location>
        <begin position="59"/>
        <end position="117"/>
    </location>
</feature>
<dbReference type="GO" id="GO:0003697">
    <property type="term" value="F:single-stranded DNA binding"/>
    <property type="evidence" value="ECO:0007669"/>
    <property type="project" value="TreeGrafter"/>
</dbReference>
<comment type="subcellular location">
    <subcellularLocation>
        <location evidence="1">Nucleus</location>
    </subcellularLocation>
</comment>
<dbReference type="GO" id="GO:0003887">
    <property type="term" value="F:DNA-directed DNA polymerase activity"/>
    <property type="evidence" value="ECO:0007669"/>
    <property type="project" value="UniProtKB-KW"/>
</dbReference>
<name>A0AA39L0A4_MICHY</name>
<dbReference type="InterPro" id="IPR042087">
    <property type="entry name" value="DNA_pol_B_thumb"/>
</dbReference>
<keyword evidence="19" id="KW-1185">Reference proteome</keyword>
<keyword evidence="6" id="KW-0479">Metal-binding</keyword>
<keyword evidence="7" id="KW-0863">Zinc-finger</keyword>
<dbReference type="InterPro" id="IPR017964">
    <property type="entry name" value="DNA-dir_DNA_pol_B_CS"/>
</dbReference>
<keyword evidence="3 12" id="KW-0808">Transferase</keyword>
<dbReference type="Gene3D" id="1.10.3200.20">
    <property type="entry name" value="DNA Polymerase alpha, zinc finger"/>
    <property type="match status" value="1"/>
</dbReference>
<keyword evidence="11" id="KW-0539">Nucleus</keyword>
<dbReference type="GO" id="GO:1902975">
    <property type="term" value="P:mitotic DNA replication initiation"/>
    <property type="evidence" value="ECO:0007669"/>
    <property type="project" value="InterPro"/>
</dbReference>
<evidence type="ECO:0000256" key="6">
    <source>
        <dbReference type="ARBA" id="ARBA00022723"/>
    </source>
</evidence>
<keyword evidence="8" id="KW-0862">Zinc</keyword>
<evidence type="ECO:0000256" key="4">
    <source>
        <dbReference type="ARBA" id="ARBA00022695"/>
    </source>
</evidence>
<dbReference type="InterPro" id="IPR038256">
    <property type="entry name" value="Pol_alpha_znc_sf"/>
</dbReference>
<feature type="domain" description="DNA-directed DNA polymerase family B exonuclease" evidence="15">
    <location>
        <begin position="548"/>
        <end position="785"/>
    </location>
</feature>
<dbReference type="InterPro" id="IPR023211">
    <property type="entry name" value="DNA_pol_palm_dom_sf"/>
</dbReference>
<dbReference type="InterPro" id="IPR006172">
    <property type="entry name" value="DNA-dir_DNA_pol_B"/>
</dbReference>
<sequence length="1569" mass="179574">MDEDIPSTSRQKRQKLDKSGRFAALQKLKQLKGSKHKYEIEKIENVYDEVDEKEYMKTVSERQSSDWIVDDGGSGYVEDGREIFDDDLDDESIQKASKQKLIGPRKRKRDEGQKSKGTIINMLQHASIKKKAEGGYNEDDELLADMLAKIKDKKTCRNSEISATSNKFKVTPKSPAPSQDIFSLASKKHDESLSIDDLSIFDALSRPPKTIENSDNKTQKCNIESHNSVEKIDENNASSIELKLNNKKILTQEIDLDCSQYHEDFDEEFTTDNISTPSSSLSSSLTTTKASTNIAIVDTKSNTDNVNDINNIKSMKTLESLNASIIEDDDFDAIIGSMDEKNFNTTNNLSKDKSLKYPIIDETNFDEVIASLEKEAPWSEYEKDLTQLSKIECETMQTIRNNNDLSSSMMKNNAGNSVIRFYWWDAVENPYKMPGVVNLLGKIYFQPAKRYISCCLSIKNIPRRIYLLPKEKIQDKDGLRSTTMTDVYNEFNELTKKYNISEFRSAIVTKSYAFNRAGTPLNSEYLEVKYPSTAPALNSSYSGPAIEHIFGTSVTALELLLMERDIRGPAWLEIESPIQVASSISWCPLQINCLKMENITVYKDDDKKLPIPPMVIATIIVRTTLNSKTNDTEIAMIGVLINNKYHVDKQSPTTKFQQHYCFVTHPKDTPWPLYARDQLPKCETAVIVCETESDLLAKFLDTIQQIDPDLLIGYDCGFQFDIIYRRLMFLRVRNWSRTGKLKQTTPASSSKVPLSWIFNGRPICDLLTSVKELNVKVRSYDLDSICQAVLKTNANTIKEIKPVDCPQFYTTIDKIKTLIKVTMSEALYITKLLYELNVLPLALQITCIAGNILSRTLSAGRAERNEYLLLHAFSKKGYITPDKPSKSKSEIKGVKKKAAYAGGLVLDPKRGFYDKLILLMDFNSLYPSIIHEYNLCFTTIPGVCYSDAEELALPRKDIEIGIVPTEIRKLVESRREVKNLMKRPNLSSELKMQYNIRQLALKLTANSMYGCFGATHCRFYAKGLAALVTSKGREILTHTKALVETLNYEVIYGDTDSLMINSNTLNYDEAFDIAKTIKQEVNKRYKTLELDIDGVFRYLLLLHKKKYAAVLMKKLSDNAKFEYITEYKGLDIVRRDWCHLASEMGRTILNLIFVDSSDEDKLLRIKDKLSEIAIAVRKNQLPLSSYIITKQLSKNPNEYPDKKQSHVAIALRLNKSGGRMWKSGDTISYVVCTDGTDRNAPERTYHIDEFKKRDDLKIDCNYYLLNQIFPVIYRICEPIETITDMFLAESLDLKDIYKPRAITLTDTSKNQQTSKTSNSMAEKDNYKNCMPFTFECSMCQAIIEIKGFYMENEDTGKKPALLNCTNLQCNFPLYKNLAILQNTLQLNLRTITKKYYQQKFICTNSKCRKIQKGVILSGWRGIPQCRKCKIGYLIKPYKDSQCWNQINFYRHIFDMSQYTSNINCDTYPPEMLSVYDTLKELVEMYLKRNRFSLIDFASIYLMLSKKCPKIKGIHNTVKTSSDKTKNNGYIRKKGNSDRIINYVGKGNLEKWHEILMSENKIKIENWSIG</sequence>
<reference evidence="18" key="1">
    <citation type="journal article" date="2023" name="bioRxiv">
        <title>Scaffold-level genome assemblies of two parasitoid biocontrol wasps reveal the parthenogenesis mechanism and an associated novel virus.</title>
        <authorList>
            <person name="Inwood S."/>
            <person name="Skelly J."/>
            <person name="Guhlin J."/>
            <person name="Harrop T."/>
            <person name="Goldson S."/>
            <person name="Dearden P."/>
        </authorList>
    </citation>
    <scope>NUCLEOTIDE SEQUENCE</scope>
    <source>
        <strain evidence="18">Lincoln</strain>
        <tissue evidence="18">Whole body</tissue>
    </source>
</reference>
<dbReference type="InterPro" id="IPR024647">
    <property type="entry name" value="DNA_pol_a_cat_su_N"/>
</dbReference>
<dbReference type="GO" id="GO:0003688">
    <property type="term" value="F:DNA replication origin binding"/>
    <property type="evidence" value="ECO:0007669"/>
    <property type="project" value="TreeGrafter"/>
</dbReference>
<dbReference type="InterPro" id="IPR006134">
    <property type="entry name" value="DNA-dir_DNA_pol_B_multi_dom"/>
</dbReference>
<accession>A0AA39L0A4</accession>
<dbReference type="Proteomes" id="UP001168972">
    <property type="component" value="Unassembled WGS sequence"/>
</dbReference>
<dbReference type="SUPFAM" id="SSF53098">
    <property type="entry name" value="Ribonuclease H-like"/>
    <property type="match status" value="1"/>
</dbReference>
<keyword evidence="9 12" id="KW-0239">DNA-directed DNA polymerase</keyword>
<comment type="catalytic activity">
    <reaction evidence="12">
        <text>DNA(n) + a 2'-deoxyribonucleoside 5'-triphosphate = DNA(n+1) + diphosphate</text>
        <dbReference type="Rhea" id="RHEA:22508"/>
        <dbReference type="Rhea" id="RHEA-COMP:17339"/>
        <dbReference type="Rhea" id="RHEA-COMP:17340"/>
        <dbReference type="ChEBI" id="CHEBI:33019"/>
        <dbReference type="ChEBI" id="CHEBI:61560"/>
        <dbReference type="ChEBI" id="CHEBI:173112"/>
        <dbReference type="EC" id="2.7.7.7"/>
    </reaction>
</comment>
<evidence type="ECO:0000256" key="8">
    <source>
        <dbReference type="ARBA" id="ARBA00022833"/>
    </source>
</evidence>
<evidence type="ECO:0000256" key="10">
    <source>
        <dbReference type="ARBA" id="ARBA00023125"/>
    </source>
</evidence>
<dbReference type="Gene3D" id="3.30.70.2820">
    <property type="match status" value="1"/>
</dbReference>
<evidence type="ECO:0000256" key="13">
    <source>
        <dbReference type="SAM" id="MobiDB-lite"/>
    </source>
</evidence>
<keyword evidence="4 12" id="KW-0548">Nucleotidyltransferase</keyword>
<organism evidence="18 19">
    <name type="scientific">Microctonus hyperodae</name>
    <name type="common">Parasitoid wasp</name>
    <dbReference type="NCBI Taxonomy" id="165561"/>
    <lineage>
        <taxon>Eukaryota</taxon>
        <taxon>Metazoa</taxon>
        <taxon>Ecdysozoa</taxon>
        <taxon>Arthropoda</taxon>
        <taxon>Hexapoda</taxon>
        <taxon>Insecta</taxon>
        <taxon>Pterygota</taxon>
        <taxon>Neoptera</taxon>
        <taxon>Endopterygota</taxon>
        <taxon>Hymenoptera</taxon>
        <taxon>Apocrita</taxon>
        <taxon>Ichneumonoidea</taxon>
        <taxon>Braconidae</taxon>
        <taxon>Euphorinae</taxon>
        <taxon>Microctonus</taxon>
    </lineage>
</organism>
<evidence type="ECO:0000313" key="18">
    <source>
        <dbReference type="EMBL" id="KAK0180488.1"/>
    </source>
</evidence>
<evidence type="ECO:0000259" key="16">
    <source>
        <dbReference type="Pfam" id="PF08996"/>
    </source>
</evidence>
<dbReference type="FunFam" id="1.10.287.690:FF:000003">
    <property type="entry name" value="DNA polymerase"/>
    <property type="match status" value="1"/>
</dbReference>
<comment type="caution">
    <text evidence="18">The sequence shown here is derived from an EMBL/GenBank/DDBJ whole genome shotgun (WGS) entry which is preliminary data.</text>
</comment>
<dbReference type="Pfam" id="PF03104">
    <property type="entry name" value="DNA_pol_B_exo1"/>
    <property type="match status" value="1"/>
</dbReference>
<dbReference type="EC" id="2.7.7.7" evidence="12"/>
<evidence type="ECO:0000256" key="1">
    <source>
        <dbReference type="ARBA" id="ARBA00004123"/>
    </source>
</evidence>
<dbReference type="GO" id="GO:0008270">
    <property type="term" value="F:zinc ion binding"/>
    <property type="evidence" value="ECO:0007669"/>
    <property type="project" value="UniProtKB-KW"/>
</dbReference>
<dbReference type="Pfam" id="PF00136">
    <property type="entry name" value="DNA_pol_B"/>
    <property type="match status" value="1"/>
</dbReference>
<comment type="similarity">
    <text evidence="2 12">Belongs to the DNA polymerase type-B family.</text>
</comment>
<dbReference type="Gene3D" id="3.30.420.10">
    <property type="entry name" value="Ribonuclease H-like superfamily/Ribonuclease H"/>
    <property type="match status" value="1"/>
</dbReference>
<feature type="domain" description="DNA-directed DNA polymerase family B multifunctional" evidence="14">
    <location>
        <begin position="853"/>
        <end position="1279"/>
    </location>
</feature>
<dbReference type="SUPFAM" id="SSF56672">
    <property type="entry name" value="DNA/RNA polymerases"/>
    <property type="match status" value="1"/>
</dbReference>
<evidence type="ECO:0000313" key="19">
    <source>
        <dbReference type="Proteomes" id="UP001168972"/>
    </source>
</evidence>
<keyword evidence="10 12" id="KW-0238">DNA-binding</keyword>
<evidence type="ECO:0000256" key="2">
    <source>
        <dbReference type="ARBA" id="ARBA00005755"/>
    </source>
</evidence>
<dbReference type="PANTHER" id="PTHR45861">
    <property type="entry name" value="DNA POLYMERASE ALPHA CATALYTIC SUBUNIT"/>
    <property type="match status" value="1"/>
</dbReference>
<evidence type="ECO:0000256" key="12">
    <source>
        <dbReference type="RuleBase" id="RU000442"/>
    </source>
</evidence>
<gene>
    <name evidence="18" type="ORF">PV327_006125</name>
</gene>
<dbReference type="Gene3D" id="2.40.50.730">
    <property type="match status" value="1"/>
</dbReference>
<reference evidence="18" key="2">
    <citation type="submission" date="2023-03" db="EMBL/GenBank/DDBJ databases">
        <authorList>
            <person name="Inwood S.N."/>
            <person name="Skelly J.G."/>
            <person name="Guhlin J."/>
            <person name="Harrop T.W.R."/>
            <person name="Goldson S.G."/>
            <person name="Dearden P.K."/>
        </authorList>
    </citation>
    <scope>NUCLEOTIDE SEQUENCE</scope>
    <source>
        <strain evidence="18">Lincoln</strain>
        <tissue evidence="18">Whole body</tissue>
    </source>
</reference>
<keyword evidence="5 12" id="KW-0235">DNA replication</keyword>
<dbReference type="CDD" id="cd05532">
    <property type="entry name" value="POLBc_alpha"/>
    <property type="match status" value="1"/>
</dbReference>
<feature type="domain" description="DNA polymerase alpha catalytic subunit N-terminal" evidence="17">
    <location>
        <begin position="25"/>
        <end position="85"/>
    </location>
</feature>
<dbReference type="InterPro" id="IPR043502">
    <property type="entry name" value="DNA/RNA_pol_sf"/>
</dbReference>
<dbReference type="GO" id="GO:0003682">
    <property type="term" value="F:chromatin binding"/>
    <property type="evidence" value="ECO:0007669"/>
    <property type="project" value="TreeGrafter"/>
</dbReference>
<dbReference type="GO" id="GO:0000166">
    <property type="term" value="F:nucleotide binding"/>
    <property type="evidence" value="ECO:0007669"/>
    <property type="project" value="InterPro"/>
</dbReference>
<dbReference type="Gene3D" id="3.90.1600.10">
    <property type="entry name" value="Palm domain of DNA polymerase"/>
    <property type="match status" value="1"/>
</dbReference>
<dbReference type="InterPro" id="IPR012337">
    <property type="entry name" value="RNaseH-like_sf"/>
</dbReference>
<dbReference type="PANTHER" id="PTHR45861:SF1">
    <property type="entry name" value="DNA POLYMERASE ALPHA CATALYTIC SUBUNIT"/>
    <property type="match status" value="1"/>
</dbReference>
<dbReference type="Gene3D" id="6.10.10.100">
    <property type="match status" value="1"/>
</dbReference>
<dbReference type="InterPro" id="IPR006133">
    <property type="entry name" value="DNA-dir_DNA_pol_B_exonuc"/>
</dbReference>